<evidence type="ECO:0000313" key="2">
    <source>
        <dbReference type="Proteomes" id="UP001431776"/>
    </source>
</evidence>
<dbReference type="AlphaFoldDB" id="A0AAW6U1F6"/>
<evidence type="ECO:0008006" key="3">
    <source>
        <dbReference type="Google" id="ProtNLM"/>
    </source>
</evidence>
<keyword evidence="2" id="KW-1185">Reference proteome</keyword>
<gene>
    <name evidence="1" type="ORF">QJ522_16850</name>
</gene>
<accession>A0AAW6U1F6</accession>
<evidence type="ECO:0000313" key="1">
    <source>
        <dbReference type="EMBL" id="MDI6450730.1"/>
    </source>
</evidence>
<organism evidence="1 2">
    <name type="scientific">Anaerobaca lacustris</name>
    <dbReference type="NCBI Taxonomy" id="3044600"/>
    <lineage>
        <taxon>Bacteria</taxon>
        <taxon>Pseudomonadati</taxon>
        <taxon>Planctomycetota</taxon>
        <taxon>Phycisphaerae</taxon>
        <taxon>Sedimentisphaerales</taxon>
        <taxon>Anaerobacaceae</taxon>
        <taxon>Anaerobaca</taxon>
    </lineage>
</organism>
<reference evidence="1" key="1">
    <citation type="submission" date="2023-05" db="EMBL/GenBank/DDBJ databases">
        <title>Anaerotaeda fermentans gen. nov., sp. nov., a novel anaerobic planctomycete of the new family within the order Sedimentisphaerales isolated from Taman Peninsula, Russia.</title>
        <authorList>
            <person name="Khomyakova M.A."/>
            <person name="Merkel A.Y."/>
            <person name="Slobodkin A.I."/>
        </authorList>
    </citation>
    <scope>NUCLEOTIDE SEQUENCE</scope>
    <source>
        <strain evidence="1">M17dextr</strain>
    </source>
</reference>
<dbReference type="RefSeq" id="WP_349246141.1">
    <property type="nucleotide sequence ID" value="NZ_JASCXX010000024.1"/>
</dbReference>
<proteinExistence type="predicted"/>
<dbReference type="Proteomes" id="UP001431776">
    <property type="component" value="Unassembled WGS sequence"/>
</dbReference>
<dbReference type="EMBL" id="JASCXX010000024">
    <property type="protein sequence ID" value="MDI6450730.1"/>
    <property type="molecule type" value="Genomic_DNA"/>
</dbReference>
<comment type="caution">
    <text evidence="1">The sequence shown here is derived from an EMBL/GenBank/DDBJ whole genome shotgun (WGS) entry which is preliminary data.</text>
</comment>
<sequence length="231" mass="25720">MAAATDLIRRLRHKCNETEGELGYFGLGGWWSSAFTRVERDHIEASFHPSGLAAGAKPLTIGRGPSNYHSAAVLLTALAACLRDLPQDRHLASKVLAKAQERARAEDDVIGLHLVYQEMIRLHSKWRDQFPDALNLIFGACHKQVAMSEAAAQAFHSLRPHEALPAHLGYLTLAVLLEQEGSYRKAIEICRQARDQGWDGNWTWRIGSLARKRDEQDLGETYISRSGMGPV</sequence>
<protein>
    <recommendedName>
        <fullName evidence="3">Tetratricopeptide repeat protein 38</fullName>
    </recommendedName>
</protein>
<name>A0AAW6U1F6_9BACT</name>